<dbReference type="GO" id="GO:0005737">
    <property type="term" value="C:cytoplasm"/>
    <property type="evidence" value="ECO:0007669"/>
    <property type="project" value="TreeGrafter"/>
</dbReference>
<dbReference type="GO" id="GO:0016787">
    <property type="term" value="F:hydrolase activity"/>
    <property type="evidence" value="ECO:0007669"/>
    <property type="project" value="UniProtKB-KW"/>
</dbReference>
<dbReference type="AlphaFoldDB" id="A0A9W9ESY8"/>
<sequence length="227" mass="25114">MSQDTKPTILCLHGHGSSAEIFQTQSQKVTQALSPHFRFLFLDSPITTSQPGVGVRPHYAHIKPYRRWNQDEKVIGLFGVTEEDVRQERQLVRDTLKDVLERERRDGANAGVVGLMAFSQGTRIATAICQDTELGKDIKFAIIICGVSPPLSLSTPEMLLPPPLNIASVHVQGSTDPWLTNGTKLSKHYFDQSLAKTVKFTGGHEVPVKTFDVENICEVIAEYKGST</sequence>
<gene>
    <name evidence="4" type="ORF">N7456_011088</name>
</gene>
<accession>A0A9W9ESY8</accession>
<keyword evidence="2 4" id="KW-0378">Hydrolase</keyword>
<dbReference type="InterPro" id="IPR029058">
    <property type="entry name" value="AB_hydrolase_fold"/>
</dbReference>
<dbReference type="GO" id="GO:0072330">
    <property type="term" value="P:monocarboxylic acid biosynthetic process"/>
    <property type="evidence" value="ECO:0007669"/>
    <property type="project" value="UniProtKB-ARBA"/>
</dbReference>
<protein>
    <submittedName>
        <fullName evidence="4">Serine hydrolase FSH</fullName>
    </submittedName>
</protein>
<dbReference type="Proteomes" id="UP001149165">
    <property type="component" value="Unassembled WGS sequence"/>
</dbReference>
<dbReference type="Pfam" id="PF03959">
    <property type="entry name" value="FSH1"/>
    <property type="match status" value="1"/>
</dbReference>
<feature type="domain" description="Serine hydrolase" evidence="3">
    <location>
        <begin position="5"/>
        <end position="211"/>
    </location>
</feature>
<comment type="similarity">
    <text evidence="1">Belongs to the LovG family.</text>
</comment>
<dbReference type="InterPro" id="IPR005645">
    <property type="entry name" value="FSH-like_dom"/>
</dbReference>
<dbReference type="GO" id="GO:0044550">
    <property type="term" value="P:secondary metabolite biosynthetic process"/>
    <property type="evidence" value="ECO:0007669"/>
    <property type="project" value="TreeGrafter"/>
</dbReference>
<name>A0A9W9ESY8_9EURO</name>
<keyword evidence="5" id="KW-1185">Reference proteome</keyword>
<dbReference type="OrthoDB" id="414698at2759"/>
<dbReference type="GO" id="GO:0005634">
    <property type="term" value="C:nucleus"/>
    <property type="evidence" value="ECO:0007669"/>
    <property type="project" value="TreeGrafter"/>
</dbReference>
<dbReference type="InterPro" id="IPR050593">
    <property type="entry name" value="LovG"/>
</dbReference>
<proteinExistence type="inferred from homology"/>
<dbReference type="PANTHER" id="PTHR48070">
    <property type="entry name" value="ESTERASE OVCA2"/>
    <property type="match status" value="1"/>
</dbReference>
<dbReference type="GO" id="GO:0017000">
    <property type="term" value="P:antibiotic biosynthetic process"/>
    <property type="evidence" value="ECO:0007669"/>
    <property type="project" value="UniProtKB-ARBA"/>
</dbReference>
<dbReference type="Gene3D" id="3.40.50.1820">
    <property type="entry name" value="alpha/beta hydrolase"/>
    <property type="match status" value="1"/>
</dbReference>
<evidence type="ECO:0000259" key="3">
    <source>
        <dbReference type="Pfam" id="PF03959"/>
    </source>
</evidence>
<organism evidence="4 5">
    <name type="scientific">Penicillium angulare</name>
    <dbReference type="NCBI Taxonomy" id="116970"/>
    <lineage>
        <taxon>Eukaryota</taxon>
        <taxon>Fungi</taxon>
        <taxon>Dikarya</taxon>
        <taxon>Ascomycota</taxon>
        <taxon>Pezizomycotina</taxon>
        <taxon>Eurotiomycetes</taxon>
        <taxon>Eurotiomycetidae</taxon>
        <taxon>Eurotiales</taxon>
        <taxon>Aspergillaceae</taxon>
        <taxon>Penicillium</taxon>
    </lineage>
</organism>
<reference evidence="4" key="1">
    <citation type="submission" date="2022-11" db="EMBL/GenBank/DDBJ databases">
        <authorList>
            <person name="Petersen C."/>
        </authorList>
    </citation>
    <scope>NUCLEOTIDE SEQUENCE</scope>
    <source>
        <strain evidence="4">IBT 30069</strain>
    </source>
</reference>
<evidence type="ECO:0000313" key="5">
    <source>
        <dbReference type="Proteomes" id="UP001149165"/>
    </source>
</evidence>
<evidence type="ECO:0000256" key="2">
    <source>
        <dbReference type="ARBA" id="ARBA00022801"/>
    </source>
</evidence>
<comment type="caution">
    <text evidence="4">The sequence shown here is derived from an EMBL/GenBank/DDBJ whole genome shotgun (WGS) entry which is preliminary data.</text>
</comment>
<evidence type="ECO:0000256" key="1">
    <source>
        <dbReference type="ARBA" id="ARBA00005863"/>
    </source>
</evidence>
<dbReference type="SUPFAM" id="SSF53474">
    <property type="entry name" value="alpha/beta-Hydrolases"/>
    <property type="match status" value="1"/>
</dbReference>
<dbReference type="EMBL" id="JAPQKH010000007">
    <property type="protein sequence ID" value="KAJ5087472.1"/>
    <property type="molecule type" value="Genomic_DNA"/>
</dbReference>
<evidence type="ECO:0000313" key="4">
    <source>
        <dbReference type="EMBL" id="KAJ5087472.1"/>
    </source>
</evidence>
<dbReference type="PANTHER" id="PTHR48070:SF3">
    <property type="entry name" value="ESTERASE DBAE-RELATED"/>
    <property type="match status" value="1"/>
</dbReference>
<reference evidence="4" key="2">
    <citation type="journal article" date="2023" name="IMA Fungus">
        <title>Comparative genomic study of the Penicillium genus elucidates a diverse pangenome and 15 lateral gene transfer events.</title>
        <authorList>
            <person name="Petersen C."/>
            <person name="Sorensen T."/>
            <person name="Nielsen M.R."/>
            <person name="Sondergaard T.E."/>
            <person name="Sorensen J.L."/>
            <person name="Fitzpatrick D.A."/>
            <person name="Frisvad J.C."/>
            <person name="Nielsen K.L."/>
        </authorList>
    </citation>
    <scope>NUCLEOTIDE SEQUENCE</scope>
    <source>
        <strain evidence="4">IBT 30069</strain>
    </source>
</reference>